<dbReference type="AlphaFoldDB" id="A0AAV7RWU1"/>
<evidence type="ECO:0000256" key="1">
    <source>
        <dbReference type="SAM" id="Phobius"/>
    </source>
</evidence>
<feature type="transmembrane region" description="Helical" evidence="1">
    <location>
        <begin position="35"/>
        <end position="61"/>
    </location>
</feature>
<dbReference type="EMBL" id="JANPWB010000009">
    <property type="protein sequence ID" value="KAJ1156086.1"/>
    <property type="molecule type" value="Genomic_DNA"/>
</dbReference>
<evidence type="ECO:0000313" key="3">
    <source>
        <dbReference type="Proteomes" id="UP001066276"/>
    </source>
</evidence>
<proteinExistence type="predicted"/>
<keyword evidence="1" id="KW-1133">Transmembrane helix</keyword>
<keyword evidence="1" id="KW-0472">Membrane</keyword>
<organism evidence="2 3">
    <name type="scientific">Pleurodeles waltl</name>
    <name type="common">Iberian ribbed newt</name>
    <dbReference type="NCBI Taxonomy" id="8319"/>
    <lineage>
        <taxon>Eukaryota</taxon>
        <taxon>Metazoa</taxon>
        <taxon>Chordata</taxon>
        <taxon>Craniata</taxon>
        <taxon>Vertebrata</taxon>
        <taxon>Euteleostomi</taxon>
        <taxon>Amphibia</taxon>
        <taxon>Batrachia</taxon>
        <taxon>Caudata</taxon>
        <taxon>Salamandroidea</taxon>
        <taxon>Salamandridae</taxon>
        <taxon>Pleurodelinae</taxon>
        <taxon>Pleurodeles</taxon>
    </lineage>
</organism>
<gene>
    <name evidence="2" type="ORF">NDU88_008811</name>
</gene>
<keyword evidence="1" id="KW-0812">Transmembrane</keyword>
<keyword evidence="3" id="KW-1185">Reference proteome</keyword>
<comment type="caution">
    <text evidence="2">The sequence shown here is derived from an EMBL/GenBank/DDBJ whole genome shotgun (WGS) entry which is preliminary data.</text>
</comment>
<name>A0AAV7RWU1_PLEWA</name>
<dbReference type="Proteomes" id="UP001066276">
    <property type="component" value="Chromosome 5"/>
</dbReference>
<protein>
    <submittedName>
        <fullName evidence="2">Uncharacterized protein</fullName>
    </submittedName>
</protein>
<reference evidence="2" key="1">
    <citation type="journal article" date="2022" name="bioRxiv">
        <title>Sequencing and chromosome-scale assembly of the giantPleurodeles waltlgenome.</title>
        <authorList>
            <person name="Brown T."/>
            <person name="Elewa A."/>
            <person name="Iarovenko S."/>
            <person name="Subramanian E."/>
            <person name="Araus A.J."/>
            <person name="Petzold A."/>
            <person name="Susuki M."/>
            <person name="Suzuki K.-i.T."/>
            <person name="Hayashi T."/>
            <person name="Toyoda A."/>
            <person name="Oliveira C."/>
            <person name="Osipova E."/>
            <person name="Leigh N.D."/>
            <person name="Simon A."/>
            <person name="Yun M.H."/>
        </authorList>
    </citation>
    <scope>NUCLEOTIDE SEQUENCE</scope>
    <source>
        <strain evidence="2">20211129_DDA</strain>
        <tissue evidence="2">Liver</tissue>
    </source>
</reference>
<accession>A0AAV7RWU1</accession>
<evidence type="ECO:0000313" key="2">
    <source>
        <dbReference type="EMBL" id="KAJ1156086.1"/>
    </source>
</evidence>
<sequence length="82" mass="8112">MLAGLAVVQVPVLAVVERGTSPSLAASDGWPLGMLLLTVVMAAAVQVAVLAVGMLTVLPAVQVAGLLVLMVVTRPPPAGSDA</sequence>